<gene>
    <name evidence="1" type="ORF">LCGC14_1711260</name>
</gene>
<comment type="caution">
    <text evidence="1">The sequence shown here is derived from an EMBL/GenBank/DDBJ whole genome shotgun (WGS) entry which is preliminary data.</text>
</comment>
<name>A0A0F9KF48_9ZZZZ</name>
<reference evidence="1" key="1">
    <citation type="journal article" date="2015" name="Nature">
        <title>Complex archaea that bridge the gap between prokaryotes and eukaryotes.</title>
        <authorList>
            <person name="Spang A."/>
            <person name="Saw J.H."/>
            <person name="Jorgensen S.L."/>
            <person name="Zaremba-Niedzwiedzka K."/>
            <person name="Martijn J."/>
            <person name="Lind A.E."/>
            <person name="van Eijk R."/>
            <person name="Schleper C."/>
            <person name="Guy L."/>
            <person name="Ettema T.J."/>
        </authorList>
    </citation>
    <scope>NUCLEOTIDE SEQUENCE</scope>
</reference>
<evidence type="ECO:0000313" key="1">
    <source>
        <dbReference type="EMBL" id="KKM13930.1"/>
    </source>
</evidence>
<sequence length="308" mass="35286">MTRGRPPVAVRRLLEFYMRWGAWCKLTTQETARAAGLTAWQVVKGRRALEAQKVVELRSMRMADEGATARIWVRALFEPDTLVNSVLRYTTEERNTIRNDVRGSKSKRVEDKDDMEIILSREDTPPESLPRATDPKEEAPSVQFLNVFRAAFKRKFGSTPGTGGYRSTGQDRRLAKQLTDAYGLELLQAAVRTFFAMNGYGSPTIGNFTVRCEELMVSVREDALLKREREARPETAKQEERDATRVTRIVDSLFDGTLVDKDRAWLKKQVANWSPAKRYAKHNQSIMRAALTDEEFAEHEEECRKHGR</sequence>
<dbReference type="EMBL" id="LAZR01015263">
    <property type="protein sequence ID" value="KKM13930.1"/>
    <property type="molecule type" value="Genomic_DNA"/>
</dbReference>
<protein>
    <submittedName>
        <fullName evidence="1">Uncharacterized protein</fullName>
    </submittedName>
</protein>
<dbReference type="AlphaFoldDB" id="A0A0F9KF48"/>
<proteinExistence type="predicted"/>
<accession>A0A0F9KF48</accession>
<organism evidence="1">
    <name type="scientific">marine sediment metagenome</name>
    <dbReference type="NCBI Taxonomy" id="412755"/>
    <lineage>
        <taxon>unclassified sequences</taxon>
        <taxon>metagenomes</taxon>
        <taxon>ecological metagenomes</taxon>
    </lineage>
</organism>